<evidence type="ECO:0000313" key="1">
    <source>
        <dbReference type="EMBL" id="KAJ8104869.1"/>
    </source>
</evidence>
<proteinExistence type="predicted"/>
<gene>
    <name evidence="1" type="ORF">ONZ43_g7651</name>
</gene>
<sequence>MFADIIQQKKPPRAAIPRIAFPPERFSNVLHVPELSLVVAGSMCGRVALITPTRLSDPHHSFQRGFRVEAILPKRTDEDRRLRPMCLLFGVAIGPIPSDKGSKTFYDHSLGERRYRIMLHYYDHRILSYEVYRNMMTSELLVI</sequence>
<accession>A0ACC2HP62</accession>
<dbReference type="Proteomes" id="UP001153334">
    <property type="component" value="Unassembled WGS sequence"/>
</dbReference>
<protein>
    <submittedName>
        <fullName evidence="1">Uncharacterized protein</fullName>
    </submittedName>
</protein>
<keyword evidence="2" id="KW-1185">Reference proteome</keyword>
<reference evidence="1" key="1">
    <citation type="submission" date="2022-11" db="EMBL/GenBank/DDBJ databases">
        <title>Genome Sequence of Nemania bipapillata.</title>
        <authorList>
            <person name="Buettner E."/>
        </authorList>
    </citation>
    <scope>NUCLEOTIDE SEQUENCE</scope>
    <source>
        <strain evidence="1">CP14</strain>
    </source>
</reference>
<organism evidence="1 2">
    <name type="scientific">Nemania bipapillata</name>
    <dbReference type="NCBI Taxonomy" id="110536"/>
    <lineage>
        <taxon>Eukaryota</taxon>
        <taxon>Fungi</taxon>
        <taxon>Dikarya</taxon>
        <taxon>Ascomycota</taxon>
        <taxon>Pezizomycotina</taxon>
        <taxon>Sordariomycetes</taxon>
        <taxon>Xylariomycetidae</taxon>
        <taxon>Xylariales</taxon>
        <taxon>Xylariaceae</taxon>
        <taxon>Nemania</taxon>
    </lineage>
</organism>
<name>A0ACC2HP62_9PEZI</name>
<dbReference type="EMBL" id="JAPESX010003481">
    <property type="protein sequence ID" value="KAJ8104869.1"/>
    <property type="molecule type" value="Genomic_DNA"/>
</dbReference>
<evidence type="ECO:0000313" key="2">
    <source>
        <dbReference type="Proteomes" id="UP001153334"/>
    </source>
</evidence>
<comment type="caution">
    <text evidence="1">The sequence shown here is derived from an EMBL/GenBank/DDBJ whole genome shotgun (WGS) entry which is preliminary data.</text>
</comment>